<evidence type="ECO:0000256" key="7">
    <source>
        <dbReference type="ARBA" id="ARBA00035898"/>
    </source>
</evidence>
<keyword evidence="5" id="KW-0067">ATP-binding</keyword>
<dbReference type="SUPFAM" id="SSF142764">
    <property type="entry name" value="YgbK-like"/>
    <property type="match status" value="1"/>
</dbReference>
<dbReference type="InterPro" id="IPR037051">
    <property type="entry name" value="4-carb_acid_sugar_kinase_N_sf"/>
</dbReference>
<evidence type="ECO:0000256" key="8">
    <source>
        <dbReference type="ARBA" id="ARBA00036346"/>
    </source>
</evidence>
<accession>A0A1C3UYK8</accession>
<evidence type="ECO:0000256" key="12">
    <source>
        <dbReference type="ARBA" id="ARBA00041377"/>
    </source>
</evidence>
<dbReference type="InterPro" id="IPR010737">
    <property type="entry name" value="4-carb_acid_sugar_kinase_N"/>
</dbReference>
<evidence type="ECO:0000259" key="14">
    <source>
        <dbReference type="Pfam" id="PF17042"/>
    </source>
</evidence>
<dbReference type="STRING" id="52131.GA0061100_103566"/>
<sequence length="424" mass="45302">MALLLGCIADDFTGATDLAALLARSGLPVSLRIGIPQEKRDRSEIAAFEVIALKCRTSPVDVAVKQAHRALAWLREAGASRFFWKYCSTFDSTAEGNIGPIAEMLMAETGAAQTIYCPAFPENGRSVFMGHLFVGEQLLSESPMKDHPLTPMRDSSLVRLLTPQVASAVGLANRNVVSKGAAALKTHLEQLHGDDIRHVIVDAVCDDDLRTIAAASFNMMLLTGGSAIAGQLPQFYIEQGLASLSEHRQALPKVAGGSIVLSGSCSAMTRRQVARYTGKVASLRLDPIVLAQEGAGAALEWLRQQSPDAPKLIYATAEPDEVRRAQERLGRDKAGHVVEDALSEIAHEAFDCGTRRFVVAGGETSGAITQALGITHLAIGPEIAPGVPWTFAAVDRRQIALALKSGNFGGEDFFTDAFDRLETA</sequence>
<evidence type="ECO:0000256" key="2">
    <source>
        <dbReference type="ARBA" id="ARBA00022679"/>
    </source>
</evidence>
<feature type="domain" description="Four-carbon acid sugar kinase nucleotide binding" evidence="14">
    <location>
        <begin position="260"/>
        <end position="414"/>
    </location>
</feature>
<dbReference type="OrthoDB" id="191465at2"/>
<dbReference type="InterPro" id="IPR042213">
    <property type="entry name" value="NBD_C_sf"/>
</dbReference>
<evidence type="ECO:0000256" key="1">
    <source>
        <dbReference type="ARBA" id="ARBA00005715"/>
    </source>
</evidence>
<keyword evidence="6" id="KW-0119">Carbohydrate metabolism</keyword>
<dbReference type="Gene3D" id="3.40.980.20">
    <property type="entry name" value="Four-carbon acid sugar kinase, nucleotide binding domain"/>
    <property type="match status" value="1"/>
</dbReference>
<dbReference type="GO" id="GO:0016301">
    <property type="term" value="F:kinase activity"/>
    <property type="evidence" value="ECO:0007669"/>
    <property type="project" value="UniProtKB-KW"/>
</dbReference>
<evidence type="ECO:0000256" key="3">
    <source>
        <dbReference type="ARBA" id="ARBA00022741"/>
    </source>
</evidence>
<dbReference type="Pfam" id="PF17042">
    <property type="entry name" value="NBD_C"/>
    <property type="match status" value="1"/>
</dbReference>
<dbReference type="GO" id="GO:0005524">
    <property type="term" value="F:ATP binding"/>
    <property type="evidence" value="ECO:0007669"/>
    <property type="project" value="UniProtKB-KW"/>
</dbReference>
<dbReference type="EMBL" id="FMAC01000003">
    <property type="protein sequence ID" value="SCB20606.1"/>
    <property type="molecule type" value="Genomic_DNA"/>
</dbReference>
<dbReference type="Gene3D" id="3.40.50.10840">
    <property type="entry name" value="Putative sugar-binding, N-terminal domain"/>
    <property type="match status" value="1"/>
</dbReference>
<dbReference type="InterPro" id="IPR031475">
    <property type="entry name" value="NBD_C"/>
</dbReference>
<evidence type="ECO:0000259" key="13">
    <source>
        <dbReference type="Pfam" id="PF07005"/>
    </source>
</evidence>
<comment type="similarity">
    <text evidence="1">Belongs to the four-carbon acid sugar kinase family.</text>
</comment>
<organism evidence="15 16">
    <name type="scientific">Rhizobium hainanense</name>
    <dbReference type="NCBI Taxonomy" id="52131"/>
    <lineage>
        <taxon>Bacteria</taxon>
        <taxon>Pseudomonadati</taxon>
        <taxon>Pseudomonadota</taxon>
        <taxon>Alphaproteobacteria</taxon>
        <taxon>Hyphomicrobiales</taxon>
        <taxon>Rhizobiaceae</taxon>
        <taxon>Rhizobium/Agrobacterium group</taxon>
        <taxon>Rhizobium</taxon>
    </lineage>
</organism>
<evidence type="ECO:0000256" key="4">
    <source>
        <dbReference type="ARBA" id="ARBA00022777"/>
    </source>
</evidence>
<evidence type="ECO:0000256" key="9">
    <source>
        <dbReference type="ARBA" id="ARBA00037335"/>
    </source>
</evidence>
<feature type="domain" description="Four-carbon acid sugar kinase N-terminal" evidence="13">
    <location>
        <begin position="5"/>
        <end position="231"/>
    </location>
</feature>
<dbReference type="Pfam" id="PF07005">
    <property type="entry name" value="SBD_N"/>
    <property type="match status" value="1"/>
</dbReference>
<keyword evidence="3" id="KW-0547">Nucleotide-binding</keyword>
<evidence type="ECO:0000313" key="15">
    <source>
        <dbReference type="EMBL" id="SCB20606.1"/>
    </source>
</evidence>
<dbReference type="Proteomes" id="UP000186228">
    <property type="component" value="Unassembled WGS sequence"/>
</dbReference>
<proteinExistence type="inferred from homology"/>
<keyword evidence="2" id="KW-0808">Transferase</keyword>
<dbReference type="AlphaFoldDB" id="A0A1C3UYK8"/>
<keyword evidence="16" id="KW-1185">Reference proteome</keyword>
<evidence type="ECO:0000256" key="5">
    <source>
        <dbReference type="ARBA" id="ARBA00022840"/>
    </source>
</evidence>
<dbReference type="NCBIfam" id="NF043035">
    <property type="entry name" value="OxoTetrKin"/>
    <property type="match status" value="1"/>
</dbReference>
<evidence type="ECO:0000313" key="16">
    <source>
        <dbReference type="Proteomes" id="UP000186228"/>
    </source>
</evidence>
<dbReference type="InterPro" id="IPR050007">
    <property type="entry name" value="OtnK"/>
</dbReference>
<gene>
    <name evidence="15" type="ORF">GA0061100_103566</name>
</gene>
<protein>
    <recommendedName>
        <fullName evidence="11">3-oxo-tetronate kinase</fullName>
        <ecNumber evidence="10">2.7.1.217</ecNumber>
    </recommendedName>
    <alternativeName>
        <fullName evidence="12">3-dehydrotetronate 4-kinase</fullName>
    </alternativeName>
</protein>
<evidence type="ECO:0000256" key="6">
    <source>
        <dbReference type="ARBA" id="ARBA00023277"/>
    </source>
</evidence>
<dbReference type="RefSeq" id="WP_075853179.1">
    <property type="nucleotide sequence ID" value="NZ_FMAC01000003.1"/>
</dbReference>
<comment type="catalytic activity">
    <reaction evidence="7">
        <text>3-dehydro-L-erythronate + ATP = 3-dehydro-4-O-phospho-L-erythronate + ADP + H(+)</text>
        <dbReference type="Rhea" id="RHEA:52552"/>
        <dbReference type="ChEBI" id="CHEBI:15378"/>
        <dbReference type="ChEBI" id="CHEBI:30616"/>
        <dbReference type="ChEBI" id="CHEBI:136592"/>
        <dbReference type="ChEBI" id="CHEBI:136670"/>
        <dbReference type="ChEBI" id="CHEBI:456216"/>
        <dbReference type="EC" id="2.7.1.217"/>
    </reaction>
</comment>
<name>A0A1C3UYK8_9HYPH</name>
<keyword evidence="4" id="KW-0418">Kinase</keyword>
<dbReference type="EC" id="2.7.1.217" evidence="10"/>
<evidence type="ECO:0000256" key="11">
    <source>
        <dbReference type="ARBA" id="ARBA00039461"/>
    </source>
</evidence>
<comment type="function">
    <text evidence="9">Catalyzes the ATP-dependent phosphorylation of 3-oxo-tetronate to 3-oxo-tetronate 4-phosphate.</text>
</comment>
<reference evidence="16" key="1">
    <citation type="submission" date="2016-08" db="EMBL/GenBank/DDBJ databases">
        <authorList>
            <person name="Varghese N."/>
            <person name="Submissions Spin"/>
        </authorList>
    </citation>
    <scope>NUCLEOTIDE SEQUENCE [LARGE SCALE GENOMIC DNA]</scope>
    <source>
        <strain evidence="16">CCBAU 57015</strain>
    </source>
</reference>
<comment type="catalytic activity">
    <reaction evidence="8">
        <text>3-dehydro-D-erythronate + ATP = 3-dehydro-4-O-phospho-D-erythronate + ADP + H(+)</text>
        <dbReference type="Rhea" id="RHEA:52556"/>
        <dbReference type="ChEBI" id="CHEBI:15378"/>
        <dbReference type="ChEBI" id="CHEBI:30616"/>
        <dbReference type="ChEBI" id="CHEBI:57958"/>
        <dbReference type="ChEBI" id="CHEBI:136593"/>
        <dbReference type="ChEBI" id="CHEBI:456216"/>
        <dbReference type="EC" id="2.7.1.217"/>
    </reaction>
</comment>
<evidence type="ECO:0000256" key="10">
    <source>
        <dbReference type="ARBA" id="ARBA00039095"/>
    </source>
</evidence>